<keyword evidence="3" id="KW-1185">Reference proteome</keyword>
<reference evidence="2 3" key="1">
    <citation type="submission" date="2019-07" db="EMBL/GenBank/DDBJ databases">
        <title>Whole genome shotgun sequence of Terrabacter aerolatus NBRC 106305.</title>
        <authorList>
            <person name="Hosoyama A."/>
            <person name="Uohara A."/>
            <person name="Ohji S."/>
            <person name="Ichikawa N."/>
        </authorList>
    </citation>
    <scope>NUCLEOTIDE SEQUENCE [LARGE SCALE GENOMIC DNA]</scope>
    <source>
        <strain evidence="2 3">NBRC 106305</strain>
    </source>
</reference>
<proteinExistence type="predicted"/>
<evidence type="ECO:0000313" key="2">
    <source>
        <dbReference type="EMBL" id="GEO29465.1"/>
    </source>
</evidence>
<accession>A0A512CZ28</accession>
<gene>
    <name evidence="2" type="ORF">TAE01_12750</name>
</gene>
<sequence>MPRRPKDRTFTEILTEPTWSESEAARSGQHAPRPGTFNAAGDFFDPHGTRLEPVRDDVTPDEAQRLVDAGALVVHEACGCGGWGAGCTPTWLGDERLAQLRRGPEPRFTHRSGAPTWIDVWANDERSVVYAHGDVLWGSAIG</sequence>
<organism evidence="2 3">
    <name type="scientific">Terrabacter aerolatus</name>
    <dbReference type="NCBI Taxonomy" id="422442"/>
    <lineage>
        <taxon>Bacteria</taxon>
        <taxon>Bacillati</taxon>
        <taxon>Actinomycetota</taxon>
        <taxon>Actinomycetes</taxon>
        <taxon>Micrococcales</taxon>
        <taxon>Intrasporangiaceae</taxon>
        <taxon>Terrabacter</taxon>
    </lineage>
</organism>
<dbReference type="RefSeq" id="WP_147064581.1">
    <property type="nucleotide sequence ID" value="NZ_BAAARO010000002.1"/>
</dbReference>
<dbReference type="OrthoDB" id="4867826at2"/>
<dbReference type="Proteomes" id="UP000321534">
    <property type="component" value="Unassembled WGS sequence"/>
</dbReference>
<evidence type="ECO:0000313" key="3">
    <source>
        <dbReference type="Proteomes" id="UP000321534"/>
    </source>
</evidence>
<dbReference type="AlphaFoldDB" id="A0A512CZ28"/>
<evidence type="ECO:0000256" key="1">
    <source>
        <dbReference type="SAM" id="MobiDB-lite"/>
    </source>
</evidence>
<comment type="caution">
    <text evidence="2">The sequence shown here is derived from an EMBL/GenBank/DDBJ whole genome shotgun (WGS) entry which is preliminary data.</text>
</comment>
<feature type="compositionally biased region" description="Basic and acidic residues" evidence="1">
    <location>
        <begin position="44"/>
        <end position="55"/>
    </location>
</feature>
<name>A0A512CZ28_9MICO</name>
<dbReference type="EMBL" id="BJYX01000005">
    <property type="protein sequence ID" value="GEO29465.1"/>
    <property type="molecule type" value="Genomic_DNA"/>
</dbReference>
<protein>
    <submittedName>
        <fullName evidence="2">Uncharacterized protein</fullName>
    </submittedName>
</protein>
<feature type="region of interest" description="Disordered" evidence="1">
    <location>
        <begin position="1"/>
        <end position="55"/>
    </location>
</feature>